<keyword evidence="2" id="KW-1185">Reference proteome</keyword>
<dbReference type="Proteomes" id="UP001165063">
    <property type="component" value="Unassembled WGS sequence"/>
</dbReference>
<reference evidence="1" key="1">
    <citation type="submission" date="2023-04" db="EMBL/GenBank/DDBJ databases">
        <title>Ambrosiozyma monospora NBRC 1965.</title>
        <authorList>
            <person name="Ichikawa N."/>
            <person name="Sato H."/>
            <person name="Tonouchi N."/>
        </authorList>
    </citation>
    <scope>NUCLEOTIDE SEQUENCE</scope>
    <source>
        <strain evidence="1">NBRC 1965</strain>
    </source>
</reference>
<comment type="caution">
    <text evidence="1">The sequence shown here is derived from an EMBL/GenBank/DDBJ whole genome shotgun (WGS) entry which is preliminary data.</text>
</comment>
<dbReference type="AlphaFoldDB" id="A0A9W6SYZ8"/>
<dbReference type="EMBL" id="BSXU01009977">
    <property type="protein sequence ID" value="GME70414.1"/>
    <property type="molecule type" value="Genomic_DNA"/>
</dbReference>
<organism evidence="1 2">
    <name type="scientific">Ambrosiozyma monospora</name>
    <name type="common">Yeast</name>
    <name type="synonym">Endomycopsis monosporus</name>
    <dbReference type="NCBI Taxonomy" id="43982"/>
    <lineage>
        <taxon>Eukaryota</taxon>
        <taxon>Fungi</taxon>
        <taxon>Dikarya</taxon>
        <taxon>Ascomycota</taxon>
        <taxon>Saccharomycotina</taxon>
        <taxon>Pichiomycetes</taxon>
        <taxon>Pichiales</taxon>
        <taxon>Pichiaceae</taxon>
        <taxon>Ambrosiozyma</taxon>
    </lineage>
</organism>
<evidence type="ECO:0000313" key="2">
    <source>
        <dbReference type="Proteomes" id="UP001165063"/>
    </source>
</evidence>
<sequence>MKKLHLGPNVMGPEFEKHLRDMQTRLLSIQSEVRLVHNDVNKVMENTESICSKLDNHTADVSTRFAAVGDRLSAHIHELDKKIDELYCKLLGKKNKRTSDVCEEVDDDETSRIKKPKYELANLKTVRGIEAEVREVLLNLKSFGSYSNFLEDPKRVKTTYYNRLKIYDHVVEHMEVNKLESTQAAAKDIDDILKRSNKTVSHWVHSNFKLED</sequence>
<protein>
    <submittedName>
        <fullName evidence="1">Unnamed protein product</fullName>
    </submittedName>
</protein>
<name>A0A9W6SYZ8_AMBMO</name>
<gene>
    <name evidence="1" type="ORF">Amon01_000917100</name>
</gene>
<proteinExistence type="predicted"/>
<evidence type="ECO:0000313" key="1">
    <source>
        <dbReference type="EMBL" id="GME70414.1"/>
    </source>
</evidence>
<accession>A0A9W6SYZ8</accession>